<dbReference type="InterPro" id="IPR036396">
    <property type="entry name" value="Cyt_P450_sf"/>
</dbReference>
<keyword evidence="6" id="KW-1185">Reference proteome</keyword>
<dbReference type="OrthoDB" id="3945418at2759"/>
<dbReference type="PANTHER" id="PTHR46696:SF6">
    <property type="entry name" value="P450, PUTATIVE (EUROFUNG)-RELATED"/>
    <property type="match status" value="1"/>
</dbReference>
<dbReference type="Pfam" id="PF00067">
    <property type="entry name" value="p450"/>
    <property type="match status" value="1"/>
</dbReference>
<dbReference type="InterPro" id="IPR017972">
    <property type="entry name" value="Cyt_P450_CS"/>
</dbReference>
<keyword evidence="4" id="KW-0349">Heme</keyword>
<dbReference type="PRINTS" id="PR00359">
    <property type="entry name" value="BP450"/>
</dbReference>
<gene>
    <name evidence="5" type="ORF">K402DRAFT_447612</name>
</gene>
<evidence type="ECO:0000313" key="6">
    <source>
        <dbReference type="Proteomes" id="UP000800041"/>
    </source>
</evidence>
<dbReference type="EMBL" id="ML977167">
    <property type="protein sequence ID" value="KAF1984624.1"/>
    <property type="molecule type" value="Genomic_DNA"/>
</dbReference>
<evidence type="ECO:0000256" key="1">
    <source>
        <dbReference type="ARBA" id="ARBA00010617"/>
    </source>
</evidence>
<dbReference type="InterPro" id="IPR002397">
    <property type="entry name" value="Cyt_P450_B"/>
</dbReference>
<dbReference type="PANTHER" id="PTHR46696">
    <property type="entry name" value="P450, PUTATIVE (EUROFUNG)-RELATED"/>
    <property type="match status" value="1"/>
</dbReference>
<keyword evidence="4" id="KW-0560">Oxidoreductase</keyword>
<evidence type="ECO:0000256" key="2">
    <source>
        <dbReference type="ARBA" id="ARBA00022723"/>
    </source>
</evidence>
<keyword evidence="3 4" id="KW-0408">Iron</keyword>
<dbReference type="Proteomes" id="UP000800041">
    <property type="component" value="Unassembled WGS sequence"/>
</dbReference>
<comment type="similarity">
    <text evidence="1 4">Belongs to the cytochrome P450 family.</text>
</comment>
<evidence type="ECO:0000256" key="4">
    <source>
        <dbReference type="RuleBase" id="RU000461"/>
    </source>
</evidence>
<accession>A0A6G1GUZ8</accession>
<dbReference type="AlphaFoldDB" id="A0A6G1GUZ8"/>
<organism evidence="5 6">
    <name type="scientific">Aulographum hederae CBS 113979</name>
    <dbReference type="NCBI Taxonomy" id="1176131"/>
    <lineage>
        <taxon>Eukaryota</taxon>
        <taxon>Fungi</taxon>
        <taxon>Dikarya</taxon>
        <taxon>Ascomycota</taxon>
        <taxon>Pezizomycotina</taxon>
        <taxon>Dothideomycetes</taxon>
        <taxon>Pleosporomycetidae</taxon>
        <taxon>Aulographales</taxon>
        <taxon>Aulographaceae</taxon>
    </lineage>
</organism>
<dbReference type="SUPFAM" id="SSF48264">
    <property type="entry name" value="Cytochrome P450"/>
    <property type="match status" value="1"/>
</dbReference>
<name>A0A6G1GUZ8_9PEZI</name>
<dbReference type="InterPro" id="IPR001128">
    <property type="entry name" value="Cyt_P450"/>
</dbReference>
<dbReference type="GO" id="GO:0016705">
    <property type="term" value="F:oxidoreductase activity, acting on paired donors, with incorporation or reduction of molecular oxygen"/>
    <property type="evidence" value="ECO:0007669"/>
    <property type="project" value="InterPro"/>
</dbReference>
<dbReference type="Gene3D" id="1.10.630.10">
    <property type="entry name" value="Cytochrome P450"/>
    <property type="match status" value="1"/>
</dbReference>
<evidence type="ECO:0000256" key="3">
    <source>
        <dbReference type="ARBA" id="ARBA00023004"/>
    </source>
</evidence>
<protein>
    <submittedName>
        <fullName evidence="5">Cytochrome P450</fullName>
    </submittedName>
</protein>
<proteinExistence type="inferred from homology"/>
<keyword evidence="2 4" id="KW-0479">Metal-binding</keyword>
<evidence type="ECO:0000313" key="5">
    <source>
        <dbReference type="EMBL" id="KAF1984624.1"/>
    </source>
</evidence>
<dbReference type="GO" id="GO:0004497">
    <property type="term" value="F:monooxygenase activity"/>
    <property type="evidence" value="ECO:0007669"/>
    <property type="project" value="UniProtKB-KW"/>
</dbReference>
<dbReference type="GO" id="GO:0005506">
    <property type="term" value="F:iron ion binding"/>
    <property type="evidence" value="ECO:0007669"/>
    <property type="project" value="InterPro"/>
</dbReference>
<dbReference type="GO" id="GO:0020037">
    <property type="term" value="F:heme binding"/>
    <property type="evidence" value="ECO:0007669"/>
    <property type="project" value="InterPro"/>
</dbReference>
<reference evidence="5" key="1">
    <citation type="journal article" date="2020" name="Stud. Mycol.">
        <title>101 Dothideomycetes genomes: a test case for predicting lifestyles and emergence of pathogens.</title>
        <authorList>
            <person name="Haridas S."/>
            <person name="Albert R."/>
            <person name="Binder M."/>
            <person name="Bloem J."/>
            <person name="Labutti K."/>
            <person name="Salamov A."/>
            <person name="Andreopoulos B."/>
            <person name="Baker S."/>
            <person name="Barry K."/>
            <person name="Bills G."/>
            <person name="Bluhm B."/>
            <person name="Cannon C."/>
            <person name="Castanera R."/>
            <person name="Culley D."/>
            <person name="Daum C."/>
            <person name="Ezra D."/>
            <person name="Gonzalez J."/>
            <person name="Henrissat B."/>
            <person name="Kuo A."/>
            <person name="Liang C."/>
            <person name="Lipzen A."/>
            <person name="Lutzoni F."/>
            <person name="Magnuson J."/>
            <person name="Mondo S."/>
            <person name="Nolan M."/>
            <person name="Ohm R."/>
            <person name="Pangilinan J."/>
            <person name="Park H.-J."/>
            <person name="Ramirez L."/>
            <person name="Alfaro M."/>
            <person name="Sun H."/>
            <person name="Tritt A."/>
            <person name="Yoshinaga Y."/>
            <person name="Zwiers L.-H."/>
            <person name="Turgeon B."/>
            <person name="Goodwin S."/>
            <person name="Spatafora J."/>
            <person name="Crous P."/>
            <person name="Grigoriev I."/>
        </authorList>
    </citation>
    <scope>NUCLEOTIDE SEQUENCE</scope>
    <source>
        <strain evidence="5">CBS 113979</strain>
    </source>
</reference>
<dbReference type="PROSITE" id="PS00086">
    <property type="entry name" value="CYTOCHROME_P450"/>
    <property type="match status" value="1"/>
</dbReference>
<keyword evidence="4" id="KW-0503">Monooxygenase</keyword>
<sequence length="410" mass="45693">MASPAIFPLNAPNIDTSPAVTSNDSIQIYNSYDELRQTCPLASTSHYNGFWLLTRHADIKSAALNSSLFISSRGAVIPSDPRGIRRPPLNYDPPAHTPYRTALDRTLKPNRLKRLETVLRKHARDELAPLLEKGTGDICTQFGAKYSAWVETEWLNLSPETAPALAETAAAWVNAWREQKREVVNAQSEKLYSIARALFADRKARPRDVEEDPASSLLAERLDGEPLDEEQLIGGLRQSLVVGMVAPPILYGCICVHLAEDKELQKRLREDPKLTPKAIDEFVRLYTPYRGFARTVSEDVEIHGCTVSPGVKIALSYASANRDPGVFVRPDEFDMERENIRSHLGFGIGRHRCLGMPLAKLALQVALETILECTDDFEVNGPLDYARMPEMGVISCPLTLITLGKQQRLH</sequence>